<organism evidence="2 3">
    <name type="scientific">Rhizobium leguminosarum bv. viciae</name>
    <dbReference type="NCBI Taxonomy" id="387"/>
    <lineage>
        <taxon>Bacteria</taxon>
        <taxon>Pseudomonadati</taxon>
        <taxon>Pseudomonadota</taxon>
        <taxon>Alphaproteobacteria</taxon>
        <taxon>Hyphomicrobiales</taxon>
        <taxon>Rhizobiaceae</taxon>
        <taxon>Rhizobium/Agrobacterium group</taxon>
        <taxon>Rhizobium</taxon>
    </lineage>
</organism>
<gene>
    <name evidence="2" type="ORF">E0H31_14565</name>
</gene>
<dbReference type="EMBL" id="SJLU01000006">
    <property type="protein sequence ID" value="TBX93739.1"/>
    <property type="molecule type" value="Genomic_DNA"/>
</dbReference>
<reference evidence="2 3" key="1">
    <citation type="submission" date="2019-02" db="EMBL/GenBank/DDBJ databases">
        <title>The competitiveness to form nodules shapes the capacities of Rhizobium leguminosarum sv viciae communities to promote symbiosis with specific hosts.</title>
        <authorList>
            <person name="Boivin S."/>
            <person name="Lepetit M."/>
        </authorList>
    </citation>
    <scope>NUCLEOTIDE SEQUENCE [LARGE SCALE GENOMIC DNA]</scope>
    <source>
        <strain evidence="2 3">SPF4F3</strain>
    </source>
</reference>
<dbReference type="AlphaFoldDB" id="A0A8G2J0L3"/>
<feature type="compositionally biased region" description="Basic and acidic residues" evidence="1">
    <location>
        <begin position="156"/>
        <end position="168"/>
    </location>
</feature>
<protein>
    <submittedName>
        <fullName evidence="2">Uncharacterized protein</fullName>
    </submittedName>
</protein>
<evidence type="ECO:0000256" key="1">
    <source>
        <dbReference type="SAM" id="MobiDB-lite"/>
    </source>
</evidence>
<dbReference type="Proteomes" id="UP000291866">
    <property type="component" value="Unassembled WGS sequence"/>
</dbReference>
<feature type="region of interest" description="Disordered" evidence="1">
    <location>
        <begin position="145"/>
        <end position="175"/>
    </location>
</feature>
<evidence type="ECO:0000313" key="3">
    <source>
        <dbReference type="Proteomes" id="UP000291866"/>
    </source>
</evidence>
<sequence>MSGLAVVMTERRMSYEGADIIPKINVDPLWQRSRRFLKFALAVQNEMEIVALRARCDCRAQLQSSKPSSSETAYSVLSDVETGGIWLDDMALFWVAVFRSEGPGNSCTGAARLGAGVTGLASRELLSLIRRTKASNSIASSWPKCCSTAPGGPRTETSRERASIHEETGPAPSGIVSSEPGNIVFVSGRRVGRDRAPVGRPPLTDAAAASLRKAPWPPPLRQTRTATILMGGGKSLSIRHSWPDARLLGTMGAFSGRRHCIARL</sequence>
<comment type="caution">
    <text evidence="2">The sequence shown here is derived from an EMBL/GenBank/DDBJ whole genome shotgun (WGS) entry which is preliminary data.</text>
</comment>
<evidence type="ECO:0000313" key="2">
    <source>
        <dbReference type="EMBL" id="TBX93739.1"/>
    </source>
</evidence>
<proteinExistence type="predicted"/>
<name>A0A8G2J0L3_RHILV</name>
<accession>A0A8G2J0L3</accession>